<gene>
    <name evidence="1" type="ORF">MENTE1834_LOCUS32934</name>
</gene>
<evidence type="ECO:0000313" key="1">
    <source>
        <dbReference type="EMBL" id="CAK5085479.1"/>
    </source>
</evidence>
<organism evidence="1 2">
    <name type="scientific">Meloidogyne enterolobii</name>
    <name type="common">Root-knot nematode worm</name>
    <name type="synonym">Meloidogyne mayaguensis</name>
    <dbReference type="NCBI Taxonomy" id="390850"/>
    <lineage>
        <taxon>Eukaryota</taxon>
        <taxon>Metazoa</taxon>
        <taxon>Ecdysozoa</taxon>
        <taxon>Nematoda</taxon>
        <taxon>Chromadorea</taxon>
        <taxon>Rhabditida</taxon>
        <taxon>Tylenchina</taxon>
        <taxon>Tylenchomorpha</taxon>
        <taxon>Tylenchoidea</taxon>
        <taxon>Meloidogynidae</taxon>
        <taxon>Meloidogyninae</taxon>
        <taxon>Meloidogyne</taxon>
    </lineage>
</organism>
<evidence type="ECO:0000313" key="2">
    <source>
        <dbReference type="Proteomes" id="UP001497535"/>
    </source>
</evidence>
<proteinExistence type="predicted"/>
<comment type="caution">
    <text evidence="1">The sequence shown here is derived from an EMBL/GenBank/DDBJ whole genome shotgun (WGS) entry which is preliminary data.</text>
</comment>
<protein>
    <submittedName>
        <fullName evidence="1">Uncharacterized protein</fullName>
    </submittedName>
</protein>
<accession>A0ACB1A2Q4</accession>
<keyword evidence="2" id="KW-1185">Reference proteome</keyword>
<name>A0ACB1A2Q4_MELEN</name>
<dbReference type="EMBL" id="CAVMJV010000057">
    <property type="protein sequence ID" value="CAK5085479.1"/>
    <property type="molecule type" value="Genomic_DNA"/>
</dbReference>
<reference evidence="1" key="1">
    <citation type="submission" date="2023-11" db="EMBL/GenBank/DDBJ databases">
        <authorList>
            <person name="Poullet M."/>
        </authorList>
    </citation>
    <scope>NUCLEOTIDE SEQUENCE</scope>
    <source>
        <strain evidence="1">E1834</strain>
    </source>
</reference>
<dbReference type="Proteomes" id="UP001497535">
    <property type="component" value="Unassembled WGS sequence"/>
</dbReference>
<sequence>MTTAQKKSKPILKEVPDLVCDATTKQTYTKGKFLGKGGFARCYELTNNKTKIVYAGKVVSKTLLIKKHQRDKMKQEVQIQKMLSHPNVVKMEGFFEDEDNVYILLELCSRRSLMELHKRRRAVTEPEARYFTHQIVLACHYLHSMRVIHRDLKLGNLFLNEDMQVKIGDFGLATTLNHEGERKKTLCGTPNYIAPEMLDKKGHSFEVDVWAIGCILYTLLVGKPPFETETLKDTYSRIKNNQYTVPPRIGKDATALISRLLAHEPCRRPKIDEILNFPFFTDGFLPKILPSSCLTMAPKFNMQAVSGGQTCAPNSSDVQPSPRSKGPAFTGRAPLAPVPEAKETPPMVTHKQDKAAVLITEMPAGENNGVPQDYYLSDLYAQLCSLLNTNTERFNEADRGEIEHPASTPIYWVSRWVDYSDKYGLGYQFCDNSVGVLFNDNTKVILDAPGIQLQYTERNNMEHFYAADKYPQALEKKITLLKYFRSYMNEHLIKTGANIPIREGDELARLPCLNTWFRTKSAIVLHLSNGTLQINFFYDHSKLIVCPLMSAATYIDQAKNVFTCKFSLLEQYGCPKELLHRLKYTKVMVERLISRNAATNHGDLKEGGGGRDIVIVEGSGRGGGSIGSVGGGGTTTSSRLPVNF</sequence>